<evidence type="ECO:0000313" key="3">
    <source>
        <dbReference type="Proteomes" id="UP000004061"/>
    </source>
</evidence>
<feature type="domain" description="Methyltransferase" evidence="1">
    <location>
        <begin position="50"/>
        <end position="141"/>
    </location>
</feature>
<reference evidence="2 3" key="1">
    <citation type="journal article" date="2011" name="Appl. Environ. Microbiol.">
        <title>Contribution of a Sodium Ion Gradient to Energy Conservation during Fermentation in the Cyanobacterium Arthrospira (Spirulina) maxima CS-328.</title>
        <authorList>
            <person name="Carrieri D."/>
            <person name="Ananyev G."/>
            <person name="Lenz O."/>
            <person name="Bryant D.A."/>
            <person name="Dismukes G.C."/>
        </authorList>
    </citation>
    <scope>NUCLEOTIDE SEQUENCE [LARGE SCALE GENOMIC DNA]</scope>
    <source>
        <strain evidence="2 3">CS-328</strain>
    </source>
</reference>
<dbReference type="Gene3D" id="3.40.50.150">
    <property type="entry name" value="Vaccinia Virus protein VP39"/>
    <property type="match status" value="1"/>
</dbReference>
<gene>
    <name evidence="2" type="ORF">AmaxDRAFT_1477</name>
</gene>
<comment type="caution">
    <text evidence="2">The sequence shown here is derived from an EMBL/GenBank/DDBJ whole genome shotgun (WGS) entry which is preliminary data.</text>
</comment>
<dbReference type="SUPFAM" id="SSF53335">
    <property type="entry name" value="S-adenosyl-L-methionine-dependent methyltransferases"/>
    <property type="match status" value="1"/>
</dbReference>
<accession>B5VY85</accession>
<name>B5VY85_LIMMA</name>
<keyword evidence="3" id="KW-1185">Reference proteome</keyword>
<dbReference type="Proteomes" id="UP000004061">
    <property type="component" value="Unassembled WGS sequence"/>
</dbReference>
<dbReference type="InterPro" id="IPR029063">
    <property type="entry name" value="SAM-dependent_MTases_sf"/>
</dbReference>
<dbReference type="RefSeq" id="WP_006668719.1">
    <property type="nucleotide sequence ID" value="NZ_ABYK01000008.1"/>
</dbReference>
<dbReference type="InterPro" id="IPR025714">
    <property type="entry name" value="Methyltranfer_dom"/>
</dbReference>
<organism evidence="2 3">
    <name type="scientific">Limnospira maxima CS-328</name>
    <dbReference type="NCBI Taxonomy" id="513049"/>
    <lineage>
        <taxon>Bacteria</taxon>
        <taxon>Bacillati</taxon>
        <taxon>Cyanobacteriota</taxon>
        <taxon>Cyanophyceae</taxon>
        <taxon>Oscillatoriophycideae</taxon>
        <taxon>Oscillatoriales</taxon>
        <taxon>Sirenicapillariaceae</taxon>
        <taxon>Limnospira</taxon>
    </lineage>
</organism>
<sequence length="241" mass="28036">MRKFTAHNIRLDDGSFTRKEKGIDMSQHPVMLICKRVIEEHYPNQTYIGRRIVDIGCLEGGYTVELARMGLDAVGIEVRQSNFDNCIYVKSKVDLSNLTFVHDDAWNIEKYGRFDIVFCCGLLYHMENPKRYLNILSKICDELLVIDTHFSVVETKEKFNLSDLEIHEGLKGRFFQEYSDPNKTQNENAKWAAWENHRSFWPLYNDLMDAISDVGFSKVYEVESPTRGIHNQRATIIALKD</sequence>
<dbReference type="CDD" id="cd02440">
    <property type="entry name" value="AdoMet_MTases"/>
    <property type="match status" value="1"/>
</dbReference>
<evidence type="ECO:0000313" key="2">
    <source>
        <dbReference type="EMBL" id="EDZ95787.1"/>
    </source>
</evidence>
<proteinExistence type="predicted"/>
<dbReference type="AlphaFoldDB" id="B5VY85"/>
<dbReference type="EMBL" id="ABYK01000008">
    <property type="protein sequence ID" value="EDZ95787.1"/>
    <property type="molecule type" value="Genomic_DNA"/>
</dbReference>
<evidence type="ECO:0000259" key="1">
    <source>
        <dbReference type="Pfam" id="PF13847"/>
    </source>
</evidence>
<protein>
    <recommendedName>
        <fullName evidence="1">Methyltransferase domain-containing protein</fullName>
    </recommendedName>
</protein>
<dbReference type="Pfam" id="PF13847">
    <property type="entry name" value="Methyltransf_31"/>
    <property type="match status" value="1"/>
</dbReference>